<evidence type="ECO:0000256" key="15">
    <source>
        <dbReference type="ARBA" id="ARBA00029427"/>
    </source>
</evidence>
<proteinExistence type="inferred from homology"/>
<dbReference type="FunFam" id="3.30.1010.10:FF:000004">
    <property type="entry name" value="Serine/threonine-protein kinase TOR"/>
    <property type="match status" value="1"/>
</dbReference>
<dbReference type="InterPro" id="IPR009076">
    <property type="entry name" value="FRB_dom"/>
</dbReference>
<keyword evidence="11" id="KW-0067">ATP-binding</keyword>
<dbReference type="InterPro" id="IPR011989">
    <property type="entry name" value="ARM-like"/>
</dbReference>
<dbReference type="GO" id="GO:1901992">
    <property type="term" value="P:positive regulation of mitotic cell cycle phase transition"/>
    <property type="evidence" value="ECO:0007669"/>
    <property type="project" value="UniProtKB-ARBA"/>
</dbReference>
<dbReference type="Pfam" id="PF08771">
    <property type="entry name" value="FRB_dom"/>
    <property type="match status" value="1"/>
</dbReference>
<dbReference type="EMBL" id="JAULSW010000005">
    <property type="protein sequence ID" value="KAK3381998.1"/>
    <property type="molecule type" value="Genomic_DNA"/>
</dbReference>
<dbReference type="InterPro" id="IPR050517">
    <property type="entry name" value="DDR_Repair_Kinase"/>
</dbReference>
<evidence type="ECO:0000256" key="11">
    <source>
        <dbReference type="ARBA" id="ARBA00022840"/>
    </source>
</evidence>
<dbReference type="GO" id="GO:0031932">
    <property type="term" value="C:TORC2 complex"/>
    <property type="evidence" value="ECO:0007669"/>
    <property type="project" value="TreeGrafter"/>
</dbReference>
<dbReference type="GO" id="GO:0042254">
    <property type="term" value="P:ribosome biogenesis"/>
    <property type="evidence" value="ECO:0007669"/>
    <property type="project" value="UniProtKB-ARBA"/>
</dbReference>
<keyword evidence="10" id="KW-0418">Kinase</keyword>
<dbReference type="InterPro" id="IPR026683">
    <property type="entry name" value="TOR_cat"/>
</dbReference>
<dbReference type="InterPro" id="IPR000403">
    <property type="entry name" value="PI3/4_kinase_cat_dom"/>
</dbReference>
<dbReference type="FunFam" id="1.20.120.150:FF:000001">
    <property type="entry name" value="Serine/threonine-protein kinase TOR"/>
    <property type="match status" value="1"/>
</dbReference>
<sequence length="2454" mass="278896">MSITKEQAAPALELYIKDVRNRTFPEDQRKRAARQIRDLVNVAKIEMGAEQFQLFFNTVNQRTMALIQGTDTYDRMGGVYILDALVDFDGIDLALKYSRFQQYIGTILRGKDLNPMQPAAIVLGKLCKPGGSLISELVDAEVQTALEWLQSDRVEERRYGAVLVLRELARNAPTLMYSYMNFVFDQIWIGLRDPRHLIRATSSEAVSACFKIIRERDQAMKQEWMDKMLAEAIKGLKTNTVESIHASLLVLKELLEQGGMYMQEHYQDACDIVFRHKDARDLAIRKTVVLLIPDLANYAPTEFATTWLHKFMVYLSGMLKKENQRNDAFLAIGNVANSVKSAIAPYLDGVLIYVREGLSLQSRKRGSVDPVFDCISRLAVAVGQTLSKYMEALLDPIFACELTPKLTQALVDMAFYIPPVKGTIQERLLDMLSRVLCGEPFRPLGAPHPNLLSSIPVINKDPKDPLAQERGKAEIKLALNTLGSFDFSGHILNEFVRDVAIKYVEDDDPEIREAAALTCCQLYVRDPIVNQTSYHALQVVADVIEKLLTVGVSDPEPKIRRTVLAALDERFDQHLAKAENIRTLFFALHDEQFSVREVAVSIIGRLSRYNPAYVIPQLRKTIIQLLTELEYTDVSRSKEESSKLLSLLTQHAQELVKPYVNSILEVLLPKARDPIPSVAATVLQAIGELCTVGGEAMLAYKDALMPIIIDALQGQSVPAKREAALHTLGQLASNAGYVITPYLEYPQLLEILQSIIRGEAQHGPLRQETIKLMGILGALDPYKYQQVEERAPQTQRRPETTQLTDVSLMMGGLTPSQEDYYPTVVINALLHILKDQSLVQWHGNVVDAIMSIFITLGLKCVQFLDRVIPAFISVIRASSPTRLDFYFNHLSRLVTIVRQHIRVYLPDIIDVLQEYWATTSLQTTIIALIESIARSLEGEFKVYLAGLLPLMLGVLEKDSTTKRQPTERIFHAFLVFGSSGEEYMHLIIPVLVRLFDNHNQPPFLRKSAIETIGKLSSMVNLNDYAAKIIHPLTRVLASNEASLRVAALDTLCALMLQLGRDYLHFEHTVDKAIATHAIQHPNYDKAVEKLKKGEALSQNLAPRFEDSPTEPHPTENNPPKKLDLNPMHLKHAWDTKGKSTKDDWHEWFRKFSTTLLTESPNHSLRACASLASNYQPLARELFNSAFVSCWSELYEQFQDELISNIENTIKSENVPPDLLGQLLNLAEFMEHDDKALPIDIRILGREAARCHAYAKALHYKELEFLQDHNSQAVEALIVINNQLQQSDAAIGILRRVKAYKDGIQLRESWYEKLERWDEALNFYCQRERELPEDQPTPVEIVMGKMRCYHALGEYDSLATLAGRTWSNAGPEIQRRIAALATTAAWGLGKWDSMDNYLQSMKRFSPDRAFFGAILALHRNQFREALACIEQAREGLDTELSALVSESYNRAYQVVVRVQMLAELEEIIVYKQCDEEKQATLRRTWETRLKGCQRNVEVWQRMLRLRSLVITPRENMHMWTKFANLCRKSGRMGLAEKSLKMLIETEAPLDTIIPYWHDQSGQPVQPVLPIQLDQNGENGQNPHHRIASPIIYAVLKFQWEIGQQPAVRNSDRRIAEKTLYCLRKFTQDTAHRVETSKMHLNAQIPNGLEGPGQVGFPDFDENSLLNPLAQKHWAEQTVLLAKCYLRQGEWMVSLHKDDWQYTQRHEIINCYSKATHYNPKWYKAWHAWALANFEVVQALALRADHDSRGEQAVIVQHVVPAIRGFFESINLSSGSSLQDTLRLLTLWLTYGGHVEVSNVVIAGFTDVSIDTWLEVIPQLIARINQPSRRVQQSIHSLLSDVGRAHPQSLVYPLTVAMKSRHSLQRSLSASQIMDSMRQHSPRLVEQAEIVSMELIRVAVLWHELWHEGLEEASRLYFGDHNIEGMIAALDSLHSQLDNGPETLREISFAQTFGRDLTEAREWCRQYQETQDVNDLNQAWDLYYTVFRRITRQLPQMTTLELTYCSPKLLQAKDLELAVPGTYRSGQPIVRIMSFDGTFNVISSKQRPRKLDIVGSDGKTYTFLLKGHEDIRQDERVMQLFGLCNTLLANDSECYKRHLNIQRYPAIPLSQNSGLLGWVPNSDTVHQLIREYRESRKILLNIEHRIMLQMAPDYDNLTLMQKVEVFGYALDNTTGQDLYRVLWLKSRSSEAWLDRRTNYTRSLGVMSMVGYILGLGDRHPSNLMLDRITGKIIHIDFGDCFEVAMKREKYPERVPFRLTRMLTYAMEVSNIEGSFRTTCEQVMRVLRDNKESVMAVLEAFIHDPLLNWRLTNPASPPGPNFSSEREQALVGPQAARARRPSILDAPVAPTEFLAAQATGQDTMAGAPPGTRSRARTNSSIPQPSSSMSNGNAPPGLAEVQNARALEVLDRISQKLTGRDFKPDVELNVTDQVDKLITEATKLENLCQHYIGWCSFW</sequence>
<dbReference type="PROSITE" id="PS51190">
    <property type="entry name" value="FATC"/>
    <property type="match status" value="1"/>
</dbReference>
<dbReference type="Proteomes" id="UP001285441">
    <property type="component" value="Unassembled WGS sequence"/>
</dbReference>
<dbReference type="Pfam" id="PF11865">
    <property type="entry name" value="mTOR_dom"/>
    <property type="match status" value="1"/>
</dbReference>
<evidence type="ECO:0000256" key="7">
    <source>
        <dbReference type="ARBA" id="ARBA00022679"/>
    </source>
</evidence>
<evidence type="ECO:0000256" key="5">
    <source>
        <dbReference type="ARBA" id="ARBA00022527"/>
    </source>
</evidence>
<keyword evidence="12" id="KW-0469">Meiosis</keyword>
<keyword evidence="13" id="KW-0131">Cell cycle</keyword>
<evidence type="ECO:0000313" key="23">
    <source>
        <dbReference type="EMBL" id="KAK3381998.1"/>
    </source>
</evidence>
<dbReference type="EC" id="2.7.11.1" evidence="4"/>
<dbReference type="GO" id="GO:0000329">
    <property type="term" value="C:fungal-type vacuole membrane"/>
    <property type="evidence" value="ECO:0007669"/>
    <property type="project" value="UniProtKB-ARBA"/>
</dbReference>
<dbReference type="GO" id="GO:0045944">
    <property type="term" value="P:positive regulation of transcription by RNA polymerase II"/>
    <property type="evidence" value="ECO:0007669"/>
    <property type="project" value="UniProtKB-ARBA"/>
</dbReference>
<comment type="caution">
    <text evidence="23">The sequence shown here is derived from an EMBL/GenBank/DDBJ whole genome shotgun (WGS) entry which is preliminary data.</text>
</comment>
<feature type="domain" description="PI3K/PI4K catalytic" evidence="20">
    <location>
        <begin position="2033"/>
        <end position="2352"/>
    </location>
</feature>
<evidence type="ECO:0000256" key="4">
    <source>
        <dbReference type="ARBA" id="ARBA00012513"/>
    </source>
</evidence>
<keyword evidence="9" id="KW-0547">Nucleotide-binding</keyword>
<dbReference type="SMART" id="SM00146">
    <property type="entry name" value="PI3Kc"/>
    <property type="match status" value="1"/>
</dbReference>
<dbReference type="InterPro" id="IPR024585">
    <property type="entry name" value="mTOR_dom"/>
</dbReference>
<evidence type="ECO:0000313" key="24">
    <source>
        <dbReference type="Proteomes" id="UP001285441"/>
    </source>
</evidence>
<dbReference type="GO" id="GO:0010972">
    <property type="term" value="P:negative regulation of G2/M transition of mitotic cell cycle"/>
    <property type="evidence" value="ECO:0007669"/>
    <property type="project" value="UniProtKB-ARBA"/>
</dbReference>
<accession>A0AAE0TWG3</accession>
<keyword evidence="5" id="KW-0723">Serine/threonine-protein kinase</keyword>
<feature type="repeat" description="HEAT" evidence="18">
    <location>
        <begin position="987"/>
        <end position="1027"/>
    </location>
</feature>
<reference evidence="23" key="1">
    <citation type="journal article" date="2023" name="Mol. Phylogenet. Evol.">
        <title>Genome-scale phylogeny and comparative genomics of the fungal order Sordariales.</title>
        <authorList>
            <person name="Hensen N."/>
            <person name="Bonometti L."/>
            <person name="Westerberg I."/>
            <person name="Brannstrom I.O."/>
            <person name="Guillou S."/>
            <person name="Cros-Aarteil S."/>
            <person name="Calhoun S."/>
            <person name="Haridas S."/>
            <person name="Kuo A."/>
            <person name="Mondo S."/>
            <person name="Pangilinan J."/>
            <person name="Riley R."/>
            <person name="LaButti K."/>
            <person name="Andreopoulos B."/>
            <person name="Lipzen A."/>
            <person name="Chen C."/>
            <person name="Yan M."/>
            <person name="Daum C."/>
            <person name="Ng V."/>
            <person name="Clum A."/>
            <person name="Steindorff A."/>
            <person name="Ohm R.A."/>
            <person name="Martin F."/>
            <person name="Silar P."/>
            <person name="Natvig D.O."/>
            <person name="Lalanne C."/>
            <person name="Gautier V."/>
            <person name="Ament-Velasquez S.L."/>
            <person name="Kruys A."/>
            <person name="Hutchinson M.I."/>
            <person name="Powell A.J."/>
            <person name="Barry K."/>
            <person name="Miller A.N."/>
            <person name="Grigoriev I.V."/>
            <person name="Debuchy R."/>
            <person name="Gladieux P."/>
            <person name="Hiltunen Thoren M."/>
            <person name="Johannesson H."/>
        </authorList>
    </citation>
    <scope>NUCLEOTIDE SEQUENCE</scope>
    <source>
        <strain evidence="23">CBS 232.78</strain>
    </source>
</reference>
<dbReference type="GO" id="GO:0005634">
    <property type="term" value="C:nucleus"/>
    <property type="evidence" value="ECO:0007669"/>
    <property type="project" value="TreeGrafter"/>
</dbReference>
<name>A0AAE0TWG3_9PEZI</name>
<dbReference type="InterPro" id="IPR016024">
    <property type="entry name" value="ARM-type_fold"/>
</dbReference>
<evidence type="ECO:0000256" key="16">
    <source>
        <dbReference type="ARBA" id="ARBA00047899"/>
    </source>
</evidence>
<dbReference type="Pfam" id="PF00454">
    <property type="entry name" value="PI3_PI4_kinase"/>
    <property type="match status" value="1"/>
</dbReference>
<dbReference type="FunFam" id="1.10.1070.11:FF:000020">
    <property type="entry name" value="Serine/threonine-protein kinase TOR"/>
    <property type="match status" value="1"/>
</dbReference>
<feature type="domain" description="FATC" evidence="22">
    <location>
        <begin position="2422"/>
        <end position="2454"/>
    </location>
</feature>
<dbReference type="InterPro" id="IPR003151">
    <property type="entry name" value="PIK-rel_kinase_FAT"/>
</dbReference>
<comment type="subcellular location">
    <subcellularLocation>
        <location evidence="1">Cell membrane</location>
        <topology evidence="1">Peripheral membrane protein</topology>
        <orientation evidence="1">Cytoplasmic side</orientation>
    </subcellularLocation>
    <subcellularLocation>
        <location evidence="15">Vacuole membrane</location>
        <topology evidence="15">Peripheral membrane protein</topology>
        <orientation evidence="15">Cytoplasmic side</orientation>
    </subcellularLocation>
</comment>
<dbReference type="Pfam" id="PF23593">
    <property type="entry name" value="HEAT_ATR"/>
    <property type="match status" value="1"/>
</dbReference>
<dbReference type="SUPFAM" id="SSF47212">
    <property type="entry name" value="FKBP12-rapamycin-binding domain of FKBP-rapamycin-associated protein (FRAP)"/>
    <property type="match status" value="1"/>
</dbReference>
<dbReference type="InterPro" id="IPR018936">
    <property type="entry name" value="PI3/4_kinase_CS"/>
</dbReference>
<dbReference type="FunFam" id="1.25.10.10:FF:000582">
    <property type="entry name" value="Serine/threonine-protein kinase TOR"/>
    <property type="match status" value="1"/>
</dbReference>
<evidence type="ECO:0000256" key="10">
    <source>
        <dbReference type="ARBA" id="ARBA00022777"/>
    </source>
</evidence>
<dbReference type="InterPro" id="IPR057564">
    <property type="entry name" value="HEAT_ATR"/>
</dbReference>
<dbReference type="PANTHER" id="PTHR11139:SF9">
    <property type="entry name" value="SERINE_THREONINE-PROTEIN KINASE MTOR"/>
    <property type="match status" value="1"/>
</dbReference>
<dbReference type="Pfam" id="PF02260">
    <property type="entry name" value="FATC"/>
    <property type="match status" value="1"/>
</dbReference>
<evidence type="ECO:0000256" key="18">
    <source>
        <dbReference type="PROSITE-ProRule" id="PRU00103"/>
    </source>
</evidence>
<dbReference type="SMART" id="SM01345">
    <property type="entry name" value="Rapamycin_bind"/>
    <property type="match status" value="1"/>
</dbReference>
<evidence type="ECO:0000256" key="14">
    <source>
        <dbReference type="ARBA" id="ARBA00025079"/>
    </source>
</evidence>
<evidence type="ECO:0000256" key="19">
    <source>
        <dbReference type="SAM" id="MobiDB-lite"/>
    </source>
</evidence>
<dbReference type="PROSITE" id="PS50077">
    <property type="entry name" value="HEAT_REPEAT"/>
    <property type="match status" value="1"/>
</dbReference>
<dbReference type="InterPro" id="IPR021133">
    <property type="entry name" value="HEAT_type_2"/>
</dbReference>
<dbReference type="SMART" id="SM01343">
    <property type="entry name" value="FATC"/>
    <property type="match status" value="1"/>
</dbReference>
<dbReference type="SUPFAM" id="SSF56112">
    <property type="entry name" value="Protein kinase-like (PK-like)"/>
    <property type="match status" value="1"/>
</dbReference>
<dbReference type="Pfam" id="PF02259">
    <property type="entry name" value="FAT"/>
    <property type="match status" value="1"/>
</dbReference>
<dbReference type="GO" id="GO:0006995">
    <property type="term" value="P:cellular response to nitrogen starvation"/>
    <property type="evidence" value="ECO:0007669"/>
    <property type="project" value="UniProtKB-ARBA"/>
</dbReference>
<dbReference type="InterPro" id="IPR014009">
    <property type="entry name" value="PIK_FAT"/>
</dbReference>
<gene>
    <name evidence="23" type="ORF">B0H63DRAFT_217715</name>
</gene>
<dbReference type="FunFam" id="1.25.10.10:FF:000371">
    <property type="entry name" value="Serine/threonine-protein kinase TOR"/>
    <property type="match status" value="1"/>
</dbReference>
<dbReference type="SMART" id="SM01346">
    <property type="entry name" value="DUF3385"/>
    <property type="match status" value="1"/>
</dbReference>
<dbReference type="GO" id="GO:0005524">
    <property type="term" value="F:ATP binding"/>
    <property type="evidence" value="ECO:0007669"/>
    <property type="project" value="UniProtKB-KW"/>
</dbReference>
<dbReference type="GO" id="GO:0016242">
    <property type="term" value="P:negative regulation of macroautophagy"/>
    <property type="evidence" value="ECO:0007669"/>
    <property type="project" value="TreeGrafter"/>
</dbReference>
<dbReference type="FunFam" id="1.25.10.10:FF:000487">
    <property type="entry name" value="Serine/threonine-protein kinase TOR"/>
    <property type="match status" value="1"/>
</dbReference>
<dbReference type="GO" id="GO:0031137">
    <property type="term" value="P:regulation of conjugation with cellular fusion"/>
    <property type="evidence" value="ECO:0007669"/>
    <property type="project" value="UniProtKB-ARBA"/>
</dbReference>
<comment type="similarity">
    <text evidence="2">Belongs to the PI3/PI4-kinase family.</text>
</comment>
<evidence type="ECO:0000256" key="3">
    <source>
        <dbReference type="ARBA" id="ARBA00011370"/>
    </source>
</evidence>
<keyword evidence="24" id="KW-1185">Reference proteome</keyword>
<evidence type="ECO:0000259" key="21">
    <source>
        <dbReference type="PROSITE" id="PS51189"/>
    </source>
</evidence>
<dbReference type="InterPro" id="IPR036738">
    <property type="entry name" value="FRB_sf"/>
</dbReference>
<reference evidence="23" key="2">
    <citation type="submission" date="2023-06" db="EMBL/GenBank/DDBJ databases">
        <authorList>
            <consortium name="Lawrence Berkeley National Laboratory"/>
            <person name="Haridas S."/>
            <person name="Hensen N."/>
            <person name="Bonometti L."/>
            <person name="Westerberg I."/>
            <person name="Brannstrom I.O."/>
            <person name="Guillou S."/>
            <person name="Cros-Aarteil S."/>
            <person name="Calhoun S."/>
            <person name="Kuo A."/>
            <person name="Mondo S."/>
            <person name="Pangilinan J."/>
            <person name="Riley R."/>
            <person name="LaButti K."/>
            <person name="Andreopoulos B."/>
            <person name="Lipzen A."/>
            <person name="Chen C."/>
            <person name="Yanf M."/>
            <person name="Daum C."/>
            <person name="Ng V."/>
            <person name="Clum A."/>
            <person name="Steindorff A."/>
            <person name="Ohm R."/>
            <person name="Martin F."/>
            <person name="Silar P."/>
            <person name="Natvig D."/>
            <person name="Lalanne C."/>
            <person name="Gautier V."/>
            <person name="Ament-velasquez S.L."/>
            <person name="Kruys A."/>
            <person name="Hutchinson M.I."/>
            <person name="Powell A.J."/>
            <person name="Barry K."/>
            <person name="Miller A.N."/>
            <person name="Grigoriev I.V."/>
            <person name="Debuchy R."/>
            <person name="Gladieux P."/>
            <person name="Thoren M.H."/>
            <person name="Johannesson H."/>
        </authorList>
    </citation>
    <scope>NUCLEOTIDE SEQUENCE</scope>
    <source>
        <strain evidence="23">CBS 232.78</strain>
    </source>
</reference>
<dbReference type="GO" id="GO:0044877">
    <property type="term" value="F:protein-containing complex binding"/>
    <property type="evidence" value="ECO:0007669"/>
    <property type="project" value="InterPro"/>
</dbReference>
<evidence type="ECO:0000256" key="9">
    <source>
        <dbReference type="ARBA" id="ARBA00022741"/>
    </source>
</evidence>
<dbReference type="Gene3D" id="1.10.1070.11">
    <property type="entry name" value="Phosphatidylinositol 3-/4-kinase, catalytic domain"/>
    <property type="match status" value="1"/>
</dbReference>
<keyword evidence="8" id="KW-0677">Repeat</keyword>
<dbReference type="GO" id="GO:0000785">
    <property type="term" value="C:chromatin"/>
    <property type="evidence" value="ECO:0007669"/>
    <property type="project" value="UniProtKB-ARBA"/>
</dbReference>
<feature type="region of interest" description="Disordered" evidence="19">
    <location>
        <begin position="1101"/>
        <end position="1125"/>
    </location>
</feature>
<evidence type="ECO:0000259" key="22">
    <source>
        <dbReference type="PROSITE" id="PS51190"/>
    </source>
</evidence>
<evidence type="ECO:0000256" key="13">
    <source>
        <dbReference type="ARBA" id="ARBA00023306"/>
    </source>
</evidence>
<evidence type="ECO:0000256" key="12">
    <source>
        <dbReference type="ARBA" id="ARBA00023254"/>
    </source>
</evidence>
<dbReference type="PROSITE" id="PS51189">
    <property type="entry name" value="FAT"/>
    <property type="match status" value="1"/>
</dbReference>
<dbReference type="GO" id="GO:1905356">
    <property type="term" value="P:regulation of snRNA pseudouridine synthesis"/>
    <property type="evidence" value="ECO:0007669"/>
    <property type="project" value="UniProtKB-ARBA"/>
</dbReference>
<dbReference type="PROSITE" id="PS50290">
    <property type="entry name" value="PI3_4_KINASE_3"/>
    <property type="match status" value="1"/>
</dbReference>
<dbReference type="GO" id="GO:0005886">
    <property type="term" value="C:plasma membrane"/>
    <property type="evidence" value="ECO:0007669"/>
    <property type="project" value="UniProtKB-SubCell"/>
</dbReference>
<dbReference type="GO" id="GO:0031931">
    <property type="term" value="C:TORC1 complex"/>
    <property type="evidence" value="ECO:0007669"/>
    <property type="project" value="TreeGrafter"/>
</dbReference>
<evidence type="ECO:0000256" key="1">
    <source>
        <dbReference type="ARBA" id="ARBA00004413"/>
    </source>
</evidence>
<dbReference type="GO" id="GO:0051321">
    <property type="term" value="P:meiotic cell cycle"/>
    <property type="evidence" value="ECO:0007669"/>
    <property type="project" value="UniProtKB-KW"/>
</dbReference>
<organism evidence="23 24">
    <name type="scientific">Podospora didyma</name>
    <dbReference type="NCBI Taxonomy" id="330526"/>
    <lineage>
        <taxon>Eukaryota</taxon>
        <taxon>Fungi</taxon>
        <taxon>Dikarya</taxon>
        <taxon>Ascomycota</taxon>
        <taxon>Pezizomycotina</taxon>
        <taxon>Sordariomycetes</taxon>
        <taxon>Sordariomycetidae</taxon>
        <taxon>Sordariales</taxon>
        <taxon>Podosporaceae</taxon>
        <taxon>Podospora</taxon>
    </lineage>
</organism>
<keyword evidence="7" id="KW-0808">Transferase</keyword>
<dbReference type="PROSITE" id="PS00915">
    <property type="entry name" value="PI3_4_KINASE_1"/>
    <property type="match status" value="1"/>
</dbReference>
<comment type="function">
    <text evidence="14">Serine/threonine protein kinase which activates checkpoint signaling upon genotoxic stresses such as ionizing radiation (IR), ultraviolet light (UV), or DNA replication stalling, thereby acting as a DNA damage sensor. Recognizes the substrate consensus sequence [ST]-Q. Phosphorylates histone H2A to form H2AS128ph (gamma-H2A) at sites of DNA damage, involved in the regulation of DNA damage response mechanism. Required for the control of telomere length and genome stability.</text>
</comment>
<dbReference type="Gene3D" id="1.20.120.150">
    <property type="entry name" value="FKBP12-rapamycin binding domain"/>
    <property type="match status" value="1"/>
</dbReference>
<evidence type="ECO:0000259" key="20">
    <source>
        <dbReference type="PROSITE" id="PS50290"/>
    </source>
</evidence>
<evidence type="ECO:0000256" key="6">
    <source>
        <dbReference type="ARBA" id="ARBA00022554"/>
    </source>
</evidence>
<comment type="catalytic activity">
    <reaction evidence="16">
        <text>L-threonyl-[protein] + ATP = O-phospho-L-threonyl-[protein] + ADP + H(+)</text>
        <dbReference type="Rhea" id="RHEA:46608"/>
        <dbReference type="Rhea" id="RHEA-COMP:11060"/>
        <dbReference type="Rhea" id="RHEA-COMP:11605"/>
        <dbReference type="ChEBI" id="CHEBI:15378"/>
        <dbReference type="ChEBI" id="CHEBI:30013"/>
        <dbReference type="ChEBI" id="CHEBI:30616"/>
        <dbReference type="ChEBI" id="CHEBI:61977"/>
        <dbReference type="ChEBI" id="CHEBI:456216"/>
        <dbReference type="EC" id="2.7.11.1"/>
    </reaction>
</comment>
<keyword evidence="6" id="KW-0926">Vacuole</keyword>
<comment type="subunit">
    <text evidence="3">Associates with DNA double-strand breaks.</text>
</comment>
<dbReference type="PANTHER" id="PTHR11139">
    <property type="entry name" value="ATAXIA TELANGIECTASIA MUTATED ATM -RELATED"/>
    <property type="match status" value="1"/>
</dbReference>
<dbReference type="InterPro" id="IPR003152">
    <property type="entry name" value="FATC_dom"/>
</dbReference>
<dbReference type="InterPro" id="IPR036940">
    <property type="entry name" value="PI3/4_kinase_cat_sf"/>
</dbReference>
<dbReference type="Gene3D" id="1.25.10.10">
    <property type="entry name" value="Leucine-rich Repeat Variant"/>
    <property type="match status" value="4"/>
</dbReference>
<dbReference type="GO" id="GO:0004674">
    <property type="term" value="F:protein serine/threonine kinase activity"/>
    <property type="evidence" value="ECO:0007669"/>
    <property type="project" value="UniProtKB-KW"/>
</dbReference>
<protein>
    <recommendedName>
        <fullName evidence="4">non-specific serine/threonine protein kinase</fullName>
        <ecNumber evidence="4">2.7.11.1</ecNumber>
    </recommendedName>
</protein>
<feature type="domain" description="FAT" evidence="21">
    <location>
        <begin position="1242"/>
        <end position="1858"/>
    </location>
</feature>
<evidence type="ECO:0000256" key="8">
    <source>
        <dbReference type="ARBA" id="ARBA00022737"/>
    </source>
</evidence>
<dbReference type="CDD" id="cd05169">
    <property type="entry name" value="PIKKc_TOR"/>
    <property type="match status" value="1"/>
</dbReference>
<feature type="compositionally biased region" description="Low complexity" evidence="19">
    <location>
        <begin position="2376"/>
        <end position="2386"/>
    </location>
</feature>
<comment type="catalytic activity">
    <reaction evidence="17">
        <text>L-seryl-[protein] + ATP = O-phospho-L-seryl-[protein] + ADP + H(+)</text>
        <dbReference type="Rhea" id="RHEA:17989"/>
        <dbReference type="Rhea" id="RHEA-COMP:9863"/>
        <dbReference type="Rhea" id="RHEA-COMP:11604"/>
        <dbReference type="ChEBI" id="CHEBI:15378"/>
        <dbReference type="ChEBI" id="CHEBI:29999"/>
        <dbReference type="ChEBI" id="CHEBI:30616"/>
        <dbReference type="ChEBI" id="CHEBI:83421"/>
        <dbReference type="ChEBI" id="CHEBI:456216"/>
        <dbReference type="EC" id="2.7.11.1"/>
    </reaction>
</comment>
<dbReference type="InterPro" id="IPR011009">
    <property type="entry name" value="Kinase-like_dom_sf"/>
</dbReference>
<dbReference type="GO" id="GO:0038202">
    <property type="term" value="P:TORC1 signaling"/>
    <property type="evidence" value="ECO:0007669"/>
    <property type="project" value="TreeGrafter"/>
</dbReference>
<evidence type="ECO:0000256" key="2">
    <source>
        <dbReference type="ARBA" id="ARBA00011031"/>
    </source>
</evidence>
<dbReference type="SUPFAM" id="SSF48371">
    <property type="entry name" value="ARM repeat"/>
    <property type="match status" value="1"/>
</dbReference>
<evidence type="ECO:0000256" key="17">
    <source>
        <dbReference type="ARBA" id="ARBA00048679"/>
    </source>
</evidence>
<dbReference type="Gene3D" id="3.30.1010.10">
    <property type="entry name" value="Phosphatidylinositol 3-kinase Catalytic Subunit, Chain A, domain 4"/>
    <property type="match status" value="1"/>
</dbReference>
<feature type="region of interest" description="Disordered" evidence="19">
    <location>
        <begin position="2355"/>
        <end position="2394"/>
    </location>
</feature>